<dbReference type="SUPFAM" id="SSF52374">
    <property type="entry name" value="Nucleotidylyl transferase"/>
    <property type="match status" value="1"/>
</dbReference>
<organism evidence="10">
    <name type="scientific">Acidobacterium capsulatum</name>
    <dbReference type="NCBI Taxonomy" id="33075"/>
    <lineage>
        <taxon>Bacteria</taxon>
        <taxon>Pseudomonadati</taxon>
        <taxon>Acidobacteriota</taxon>
        <taxon>Terriglobia</taxon>
        <taxon>Terriglobales</taxon>
        <taxon>Acidobacteriaceae</taxon>
        <taxon>Acidobacterium</taxon>
    </lineage>
</organism>
<dbReference type="InterPro" id="IPR049940">
    <property type="entry name" value="GluQ/Sye"/>
</dbReference>
<proteinExistence type="inferred from homology"/>
<evidence type="ECO:0000256" key="5">
    <source>
        <dbReference type="ARBA" id="ARBA00022840"/>
    </source>
</evidence>
<evidence type="ECO:0000256" key="6">
    <source>
        <dbReference type="ARBA" id="ARBA00023146"/>
    </source>
</evidence>
<reference evidence="10" key="1">
    <citation type="journal article" date="2020" name="mSystems">
        <title>Genome- and Community-Level Interaction Insights into Carbon Utilization and Element Cycling Functions of Hydrothermarchaeota in Hydrothermal Sediment.</title>
        <authorList>
            <person name="Zhou Z."/>
            <person name="Liu Y."/>
            <person name="Xu W."/>
            <person name="Pan J."/>
            <person name="Luo Z.H."/>
            <person name="Li M."/>
        </authorList>
    </citation>
    <scope>NUCLEOTIDE SEQUENCE [LARGE SCALE GENOMIC DNA]</scope>
    <source>
        <strain evidence="10">SpSt-855</strain>
    </source>
</reference>
<dbReference type="EMBL" id="DTKL01000015">
    <property type="protein sequence ID" value="HGY93573.1"/>
    <property type="molecule type" value="Genomic_DNA"/>
</dbReference>
<dbReference type="InterPro" id="IPR020058">
    <property type="entry name" value="Glu/Gln-tRNA-synth_Ib_cat-dom"/>
</dbReference>
<dbReference type="GO" id="GO:0004818">
    <property type="term" value="F:glutamate-tRNA ligase activity"/>
    <property type="evidence" value="ECO:0007669"/>
    <property type="project" value="TreeGrafter"/>
</dbReference>
<dbReference type="GO" id="GO:0006424">
    <property type="term" value="P:glutamyl-tRNA aminoacylation"/>
    <property type="evidence" value="ECO:0007669"/>
    <property type="project" value="TreeGrafter"/>
</dbReference>
<dbReference type="GO" id="GO:0005829">
    <property type="term" value="C:cytosol"/>
    <property type="evidence" value="ECO:0007669"/>
    <property type="project" value="TreeGrafter"/>
</dbReference>
<name>A0A7V4XR14_9BACT</name>
<evidence type="ECO:0000256" key="8">
    <source>
        <dbReference type="SAM" id="MobiDB-lite"/>
    </source>
</evidence>
<keyword evidence="7" id="KW-0648">Protein biosynthesis</keyword>
<dbReference type="GO" id="GO:0005524">
    <property type="term" value="F:ATP binding"/>
    <property type="evidence" value="ECO:0007669"/>
    <property type="project" value="UniProtKB-KW"/>
</dbReference>
<comment type="similarity">
    <text evidence="7">Belongs to the class-I aminoacyl-tRNA synthetase family.</text>
</comment>
<keyword evidence="2" id="KW-0479">Metal-binding</keyword>
<dbReference type="InterPro" id="IPR000924">
    <property type="entry name" value="Glu/Gln-tRNA-synth"/>
</dbReference>
<dbReference type="EC" id="6.1.1.-" evidence="10"/>
<dbReference type="Pfam" id="PF00749">
    <property type="entry name" value="tRNA-synt_1c"/>
    <property type="match status" value="1"/>
</dbReference>
<evidence type="ECO:0000256" key="3">
    <source>
        <dbReference type="ARBA" id="ARBA00022741"/>
    </source>
</evidence>
<dbReference type="InterPro" id="IPR014729">
    <property type="entry name" value="Rossmann-like_a/b/a_fold"/>
</dbReference>
<keyword evidence="6 7" id="KW-0030">Aminoacyl-tRNA synthetase</keyword>
<feature type="region of interest" description="Disordered" evidence="8">
    <location>
        <begin position="119"/>
        <end position="153"/>
    </location>
</feature>
<keyword evidence="1 7" id="KW-0436">Ligase</keyword>
<protein>
    <submittedName>
        <fullName evidence="10">tRNA glutamyl-Q(34) synthetase GluQRS</fullName>
        <ecNumber evidence="10">6.1.1.-</ecNumber>
    </submittedName>
</protein>
<dbReference type="AlphaFoldDB" id="A0A7V4XR14"/>
<evidence type="ECO:0000313" key="10">
    <source>
        <dbReference type="EMBL" id="HGY93573.1"/>
    </source>
</evidence>
<keyword evidence="5 7" id="KW-0067">ATP-binding</keyword>
<comment type="caution">
    <text evidence="10">The sequence shown here is derived from an EMBL/GenBank/DDBJ whole genome shotgun (WGS) entry which is preliminary data.</text>
</comment>
<accession>A0A7V4XR14</accession>
<feature type="domain" description="Glutamyl/glutaminyl-tRNA synthetase class Ib catalytic" evidence="9">
    <location>
        <begin position="4"/>
        <end position="281"/>
    </location>
</feature>
<evidence type="ECO:0000259" key="9">
    <source>
        <dbReference type="Pfam" id="PF00749"/>
    </source>
</evidence>
<dbReference type="Gene3D" id="3.40.50.620">
    <property type="entry name" value="HUPs"/>
    <property type="match status" value="1"/>
</dbReference>
<evidence type="ECO:0000256" key="4">
    <source>
        <dbReference type="ARBA" id="ARBA00022833"/>
    </source>
</evidence>
<dbReference type="PANTHER" id="PTHR43311">
    <property type="entry name" value="GLUTAMATE--TRNA LIGASE"/>
    <property type="match status" value="1"/>
</dbReference>
<gene>
    <name evidence="10" type="ORF">ENW50_02625</name>
</gene>
<keyword evidence="4" id="KW-0862">Zinc</keyword>
<dbReference type="PROSITE" id="PS00178">
    <property type="entry name" value="AA_TRNA_LIGASE_I"/>
    <property type="match status" value="1"/>
</dbReference>
<dbReference type="PANTHER" id="PTHR43311:SF1">
    <property type="entry name" value="GLUTAMYL-Q TRNA(ASP) SYNTHETASE"/>
    <property type="match status" value="1"/>
</dbReference>
<evidence type="ECO:0000256" key="7">
    <source>
        <dbReference type="RuleBase" id="RU363037"/>
    </source>
</evidence>
<evidence type="ECO:0000256" key="2">
    <source>
        <dbReference type="ARBA" id="ARBA00022723"/>
    </source>
</evidence>
<dbReference type="PRINTS" id="PR00987">
    <property type="entry name" value="TRNASYNTHGLU"/>
</dbReference>
<dbReference type="NCBIfam" id="NF004315">
    <property type="entry name" value="PRK05710.1-4"/>
    <property type="match status" value="1"/>
</dbReference>
<sequence>MSYRGRIAPSPTGYLHVGHARTFYTAFERCRARGGTLVLRDEDLDPERSREEYSRAVMQDLHWLGIRWDEGPDVGGPHAPYAQSERRELYLAAWERLYTAGLIYPCTCSRRDLMRAAQAPHEGEGGGDEGPMYPGTCRPPRTLRSRPGMEEERRYRSPAGANWRFQVPDGEATPFTDGYFGPQRLVAGQDFGDFLVWRRDDVPAYQLAVVVDDHEMEITEVVRGRDLLVSTTRQILLYRALGYPEPAWYHCPLVLDNEGRRLAKRHDALAVRTLRQQGVTPAEVLGR</sequence>
<keyword evidence="3 7" id="KW-0547">Nucleotide-binding</keyword>
<dbReference type="InterPro" id="IPR001412">
    <property type="entry name" value="aa-tRNA-synth_I_CS"/>
</dbReference>
<evidence type="ECO:0000256" key="1">
    <source>
        <dbReference type="ARBA" id="ARBA00022598"/>
    </source>
</evidence>